<proteinExistence type="predicted"/>
<organism evidence="1">
    <name type="scientific">marine sediment metagenome</name>
    <dbReference type="NCBI Taxonomy" id="412755"/>
    <lineage>
        <taxon>unclassified sequences</taxon>
        <taxon>metagenomes</taxon>
        <taxon>ecological metagenomes</taxon>
    </lineage>
</organism>
<gene>
    <name evidence="1" type="ORF">S12H4_52027</name>
</gene>
<name>X1TH27_9ZZZZ</name>
<accession>X1TH27</accession>
<sequence length="67" mass="6907">GLLLGVLAPTAGLGHGQAGVVESFDGGPILMMPGVLIIVNATADATAEIDWYMRYEPILPTSLVTVL</sequence>
<comment type="caution">
    <text evidence="1">The sequence shown here is derived from an EMBL/GenBank/DDBJ whole genome shotgun (WGS) entry which is preliminary data.</text>
</comment>
<protein>
    <submittedName>
        <fullName evidence="1">Uncharacterized protein</fullName>
    </submittedName>
</protein>
<dbReference type="AlphaFoldDB" id="X1TH27"/>
<feature type="non-terminal residue" evidence="1">
    <location>
        <position position="1"/>
    </location>
</feature>
<reference evidence="1" key="1">
    <citation type="journal article" date="2014" name="Front. Microbiol.">
        <title>High frequency of phylogenetically diverse reductive dehalogenase-homologous genes in deep subseafloor sedimentary metagenomes.</title>
        <authorList>
            <person name="Kawai M."/>
            <person name="Futagami T."/>
            <person name="Toyoda A."/>
            <person name="Takaki Y."/>
            <person name="Nishi S."/>
            <person name="Hori S."/>
            <person name="Arai W."/>
            <person name="Tsubouchi T."/>
            <person name="Morono Y."/>
            <person name="Uchiyama I."/>
            <person name="Ito T."/>
            <person name="Fujiyama A."/>
            <person name="Inagaki F."/>
            <person name="Takami H."/>
        </authorList>
    </citation>
    <scope>NUCLEOTIDE SEQUENCE</scope>
    <source>
        <strain evidence="1">Expedition CK06-06</strain>
    </source>
</reference>
<evidence type="ECO:0000313" key="1">
    <source>
        <dbReference type="EMBL" id="GAJ04613.1"/>
    </source>
</evidence>
<dbReference type="EMBL" id="BARW01032960">
    <property type="protein sequence ID" value="GAJ04613.1"/>
    <property type="molecule type" value="Genomic_DNA"/>
</dbReference>